<reference evidence="3" key="1">
    <citation type="journal article" date="2014" name="Int. J. Syst. Evol. Microbiol.">
        <title>Complete genome sequence of Corynebacterium casei LMG S-19264T (=DSM 44701T), isolated from a smear-ripened cheese.</title>
        <authorList>
            <consortium name="US DOE Joint Genome Institute (JGI-PGF)"/>
            <person name="Walter F."/>
            <person name="Albersmeier A."/>
            <person name="Kalinowski J."/>
            <person name="Ruckert C."/>
        </authorList>
    </citation>
    <scope>NUCLEOTIDE SEQUENCE</scope>
    <source>
        <strain evidence="3">VKM Ac-1447</strain>
    </source>
</reference>
<accession>A0A9W6HDC0</accession>
<evidence type="ECO:0008006" key="5">
    <source>
        <dbReference type="Google" id="ProtNLM"/>
    </source>
</evidence>
<evidence type="ECO:0000256" key="2">
    <source>
        <dbReference type="ARBA" id="ARBA00022840"/>
    </source>
</evidence>
<organism evidence="3 4">
    <name type="scientific">Microbacterium imperiale</name>
    <dbReference type="NCBI Taxonomy" id="33884"/>
    <lineage>
        <taxon>Bacteria</taxon>
        <taxon>Bacillati</taxon>
        <taxon>Actinomycetota</taxon>
        <taxon>Actinomycetes</taxon>
        <taxon>Micrococcales</taxon>
        <taxon>Microbacteriaceae</taxon>
        <taxon>Microbacterium</taxon>
    </lineage>
</organism>
<dbReference type="GO" id="GO:0005524">
    <property type="term" value="F:ATP binding"/>
    <property type="evidence" value="ECO:0007669"/>
    <property type="project" value="UniProtKB-KW"/>
</dbReference>
<dbReference type="AlphaFoldDB" id="A0A9W6HDC0"/>
<name>A0A9W6HDC0_9MICO</name>
<proteinExistence type="predicted"/>
<keyword evidence="1" id="KW-0547">Nucleotide-binding</keyword>
<keyword evidence="4" id="KW-1185">Reference proteome</keyword>
<gene>
    <name evidence="3" type="ORF">GCM10017586_01670</name>
</gene>
<sequence>MRVALALPDAQRVAQRLRSAGVEVVFAAGPRAAALLAADAAATGHDIARADVLVVSGDRDSLTSDLVMMCDRSGTRIVARCRRDLDRRFAESLGVATVDADADPLDALHALPTAAAPHTRGRSIVVWGSHGAPGRTTVSIELAFALARGGRRVGLADADTHAPSVALALGIPDEGPGLAAACRQAARSALTPAELTRIAVPVEDVEVLVGINRPSRWPELTAERVTGAIEAARDWVDDLVIDTAAALERDEEIVSDLDGPRRNAAGLAALGSADVVVGLVAADPVGVSRFVRAYPELRAVAGAAPIRVLATKLRGGPLGMDARGQVRRTLERYTGADRCWFLPWDPRATDAALLAARPISRRAARGPLATAMRRFVDEALVPTPARRRREPMRTAATASAP</sequence>
<dbReference type="SUPFAM" id="SSF52540">
    <property type="entry name" value="P-loop containing nucleoside triphosphate hydrolases"/>
    <property type="match status" value="1"/>
</dbReference>
<evidence type="ECO:0000256" key="1">
    <source>
        <dbReference type="ARBA" id="ARBA00022741"/>
    </source>
</evidence>
<dbReference type="Gene3D" id="3.40.50.720">
    <property type="entry name" value="NAD(P)-binding Rossmann-like Domain"/>
    <property type="match status" value="1"/>
</dbReference>
<evidence type="ECO:0000313" key="4">
    <source>
        <dbReference type="Proteomes" id="UP001142317"/>
    </source>
</evidence>
<dbReference type="EMBL" id="BSEO01000001">
    <property type="protein sequence ID" value="GLJ78485.1"/>
    <property type="molecule type" value="Genomic_DNA"/>
</dbReference>
<reference evidence="3" key="2">
    <citation type="submission" date="2023-01" db="EMBL/GenBank/DDBJ databases">
        <authorList>
            <person name="Sun Q."/>
            <person name="Evtushenko L."/>
        </authorList>
    </citation>
    <scope>NUCLEOTIDE SEQUENCE</scope>
    <source>
        <strain evidence="3">VKM Ac-1447</strain>
    </source>
</reference>
<dbReference type="Proteomes" id="UP001142317">
    <property type="component" value="Unassembled WGS sequence"/>
</dbReference>
<dbReference type="Pfam" id="PF10609">
    <property type="entry name" value="ParA"/>
    <property type="match status" value="1"/>
</dbReference>
<dbReference type="Gene3D" id="3.40.50.300">
    <property type="entry name" value="P-loop containing nucleotide triphosphate hydrolases"/>
    <property type="match status" value="1"/>
</dbReference>
<dbReference type="InterPro" id="IPR033756">
    <property type="entry name" value="YlxH/NBP35"/>
</dbReference>
<dbReference type="RefSeq" id="WP_210005786.1">
    <property type="nucleotide sequence ID" value="NZ_BSEO01000001.1"/>
</dbReference>
<protein>
    <recommendedName>
        <fullName evidence="5">CobQ/CobB/MinD/ParA nucleotide binding domain-containing protein</fullName>
    </recommendedName>
</protein>
<comment type="caution">
    <text evidence="3">The sequence shown here is derived from an EMBL/GenBank/DDBJ whole genome shotgun (WGS) entry which is preliminary data.</text>
</comment>
<evidence type="ECO:0000313" key="3">
    <source>
        <dbReference type="EMBL" id="GLJ78485.1"/>
    </source>
</evidence>
<dbReference type="InterPro" id="IPR027417">
    <property type="entry name" value="P-loop_NTPase"/>
</dbReference>
<keyword evidence="2" id="KW-0067">ATP-binding</keyword>